<dbReference type="Proteomes" id="UP000193560">
    <property type="component" value="Unassembled WGS sequence"/>
</dbReference>
<feature type="region of interest" description="Disordered" evidence="1">
    <location>
        <begin position="6"/>
        <end position="28"/>
    </location>
</feature>
<dbReference type="Pfam" id="PF00650">
    <property type="entry name" value="CRAL_TRIO"/>
    <property type="match status" value="1"/>
</dbReference>
<dbReference type="SMART" id="SM00516">
    <property type="entry name" value="SEC14"/>
    <property type="match status" value="1"/>
</dbReference>
<comment type="caution">
    <text evidence="3">The sequence shown here is derived from an EMBL/GenBank/DDBJ whole genome shotgun (WGS) entry which is preliminary data.</text>
</comment>
<evidence type="ECO:0000313" key="4">
    <source>
        <dbReference type="Proteomes" id="UP000193560"/>
    </source>
</evidence>
<dbReference type="AlphaFoldDB" id="A0A1X2I919"/>
<dbReference type="EMBL" id="MCGE01000020">
    <property type="protein sequence ID" value="ORZ11949.1"/>
    <property type="molecule type" value="Genomic_DNA"/>
</dbReference>
<dbReference type="InterPro" id="IPR036273">
    <property type="entry name" value="CRAL/TRIO_N_dom_sf"/>
</dbReference>
<dbReference type="STRING" id="90262.A0A1X2I919"/>
<dbReference type="CDD" id="cd00170">
    <property type="entry name" value="SEC14"/>
    <property type="match status" value="1"/>
</dbReference>
<sequence length="342" mass="39019">MVFEFVTHHGDHQHKNEQHELSDEEKKQQAEILRESLGSLGNDLSYTQLAQFLEANSWNQEHAKHQLESTLIWRQEKKVDFCPVATTKNGLPLLVSVRGFKYIEDGNIQSNKKLSESAIRILNYLGGDCFHKFDKEGHPILIDRTGYHQAKEIGNDVTGEEIKHFQVACNEFLNRVIMVEASEKAGKPIHKETIIFDCTHMGLWQFHMNGLFKLKQVADYVQSYYPETLCRLFVVNAPSAFLVMWKIVRPWLDPKTLDKVQILGKDYKDVLLKYIDSESLPTFLGGSCSCSHLQGGCVPSVNEGRIPFLVKTEDNEKIASVYNSDIMLEAKTNPDYIKVVSS</sequence>
<proteinExistence type="predicted"/>
<dbReference type="PANTHER" id="PTHR45657">
    <property type="entry name" value="CRAL-TRIO DOMAIN-CONTAINING PROTEIN YKL091C-RELATED"/>
    <property type="match status" value="1"/>
</dbReference>
<gene>
    <name evidence="3" type="ORF">BCR42DRAFT_420941</name>
</gene>
<dbReference type="InterPro" id="IPR036865">
    <property type="entry name" value="CRAL-TRIO_dom_sf"/>
</dbReference>
<dbReference type="SUPFAM" id="SSF52087">
    <property type="entry name" value="CRAL/TRIO domain"/>
    <property type="match status" value="1"/>
</dbReference>
<dbReference type="PANTHER" id="PTHR45657:SF1">
    <property type="entry name" value="CRAL-TRIO DOMAIN-CONTAINING PROTEIN YKL091C-RELATED"/>
    <property type="match status" value="1"/>
</dbReference>
<dbReference type="InterPro" id="IPR051026">
    <property type="entry name" value="PI/PC_transfer"/>
</dbReference>
<evidence type="ECO:0000256" key="1">
    <source>
        <dbReference type="SAM" id="MobiDB-lite"/>
    </source>
</evidence>
<dbReference type="SUPFAM" id="SSF46938">
    <property type="entry name" value="CRAL/TRIO N-terminal domain"/>
    <property type="match status" value="1"/>
</dbReference>
<evidence type="ECO:0000313" key="3">
    <source>
        <dbReference type="EMBL" id="ORZ11949.1"/>
    </source>
</evidence>
<accession>A0A1X2I919</accession>
<dbReference type="OrthoDB" id="1434354at2759"/>
<feature type="domain" description="CRAL-TRIO" evidence="2">
    <location>
        <begin position="112"/>
        <end position="292"/>
    </location>
</feature>
<keyword evidence="4" id="KW-1185">Reference proteome</keyword>
<dbReference type="Gene3D" id="3.40.525.10">
    <property type="entry name" value="CRAL-TRIO lipid binding domain"/>
    <property type="match status" value="1"/>
</dbReference>
<dbReference type="InterPro" id="IPR001251">
    <property type="entry name" value="CRAL-TRIO_dom"/>
</dbReference>
<evidence type="ECO:0000259" key="2">
    <source>
        <dbReference type="PROSITE" id="PS50191"/>
    </source>
</evidence>
<protein>
    <submittedName>
        <fullName evidence="3">CRAL-TRIO domain-containing protein</fullName>
    </submittedName>
</protein>
<name>A0A1X2I919_9FUNG</name>
<reference evidence="3 4" key="1">
    <citation type="submission" date="2016-07" db="EMBL/GenBank/DDBJ databases">
        <title>Pervasive Adenine N6-methylation of Active Genes in Fungi.</title>
        <authorList>
            <consortium name="DOE Joint Genome Institute"/>
            <person name="Mondo S.J."/>
            <person name="Dannebaum R.O."/>
            <person name="Kuo R.C."/>
            <person name="Labutti K."/>
            <person name="Haridas S."/>
            <person name="Kuo A."/>
            <person name="Salamov A."/>
            <person name="Ahrendt S.R."/>
            <person name="Lipzen A."/>
            <person name="Sullivan W."/>
            <person name="Andreopoulos W.B."/>
            <person name="Clum A."/>
            <person name="Lindquist E."/>
            <person name="Daum C."/>
            <person name="Ramamoorthy G.K."/>
            <person name="Gryganskyi A."/>
            <person name="Culley D."/>
            <person name="Magnuson J.K."/>
            <person name="James T.Y."/>
            <person name="O'Malley M.A."/>
            <person name="Stajich J.E."/>
            <person name="Spatafora J.W."/>
            <person name="Visel A."/>
            <person name="Grigoriev I.V."/>
        </authorList>
    </citation>
    <scope>NUCLEOTIDE SEQUENCE [LARGE SCALE GENOMIC DNA]</scope>
    <source>
        <strain evidence="3 4">NRRL 1336</strain>
    </source>
</reference>
<dbReference type="PROSITE" id="PS50191">
    <property type="entry name" value="CRAL_TRIO"/>
    <property type="match status" value="1"/>
</dbReference>
<organism evidence="3 4">
    <name type="scientific">Absidia repens</name>
    <dbReference type="NCBI Taxonomy" id="90262"/>
    <lineage>
        <taxon>Eukaryota</taxon>
        <taxon>Fungi</taxon>
        <taxon>Fungi incertae sedis</taxon>
        <taxon>Mucoromycota</taxon>
        <taxon>Mucoromycotina</taxon>
        <taxon>Mucoromycetes</taxon>
        <taxon>Mucorales</taxon>
        <taxon>Cunninghamellaceae</taxon>
        <taxon>Absidia</taxon>
    </lineage>
</organism>